<evidence type="ECO:0000256" key="3">
    <source>
        <dbReference type="ARBA" id="ARBA00022475"/>
    </source>
</evidence>
<dbReference type="SUPFAM" id="SSF54523">
    <property type="entry name" value="Pili subunits"/>
    <property type="match status" value="1"/>
</dbReference>
<keyword evidence="14" id="KW-1185">Reference proteome</keyword>
<keyword evidence="4" id="KW-0488">Methylation</keyword>
<comment type="similarity">
    <text evidence="9">Belongs to the GSP H family.</text>
</comment>
<reference evidence="13 14" key="1">
    <citation type="submission" date="2024-11" db="EMBL/GenBank/DDBJ databases">
        <title>The Natural Products Discovery Center: Release of the First 8490 Sequenced Strains for Exploring Actinobacteria Biosynthetic Diversity.</title>
        <authorList>
            <person name="Kalkreuter E."/>
            <person name="Kautsar S.A."/>
            <person name="Yang D."/>
            <person name="Bader C.D."/>
            <person name="Teijaro C.N."/>
            <person name="Fluegel L."/>
            <person name="Davis C.M."/>
            <person name="Simpson J.R."/>
            <person name="Lauterbach L."/>
            <person name="Steele A.D."/>
            <person name="Gui C."/>
            <person name="Meng S."/>
            <person name="Li G."/>
            <person name="Viehrig K."/>
            <person name="Ye F."/>
            <person name="Su P."/>
            <person name="Kiefer A.F."/>
            <person name="Nichols A."/>
            <person name="Cepeda A.J."/>
            <person name="Yan W."/>
            <person name="Fan B."/>
            <person name="Jiang Y."/>
            <person name="Adhikari A."/>
            <person name="Zheng C.-J."/>
            <person name="Schuster L."/>
            <person name="Cowan T.M."/>
            <person name="Smanski M.J."/>
            <person name="Chevrette M.G."/>
            <person name="De Carvalho L.P.S."/>
            <person name="Shen B."/>
        </authorList>
    </citation>
    <scope>NUCLEOTIDE SEQUENCE [LARGE SCALE GENOMIC DNA]</scope>
    <source>
        <strain evidence="13 14">NPDC078403</strain>
    </source>
</reference>
<dbReference type="Gene3D" id="3.55.40.10">
    <property type="entry name" value="minor pseudopilin epsh domain"/>
    <property type="match status" value="1"/>
</dbReference>
<sequence length="179" mass="19737">MRKITQHNPNYGTTLIEIMVVLSIIAIITNLALFHVQPFLVKTRLENYTQQIKRTLSLARNNAISLNSQITVCALESSICDSNSWHQGLTVFVDKGKIGVFGADDTVIFVTAAINESDMLTYPRNAVTYRPDGTPRGFNNGTFVYCAEYESATLPGLAISVSTTGKTTLKDTKECQESH</sequence>
<keyword evidence="3" id="KW-1003">Cell membrane</keyword>
<evidence type="ECO:0000256" key="1">
    <source>
        <dbReference type="ARBA" id="ARBA00004377"/>
    </source>
</evidence>
<dbReference type="EMBL" id="JBJDOT010000001">
    <property type="protein sequence ID" value="MFK3862366.1"/>
    <property type="molecule type" value="Genomic_DNA"/>
</dbReference>
<keyword evidence="7 11" id="KW-1133">Transmembrane helix</keyword>
<evidence type="ECO:0000313" key="14">
    <source>
        <dbReference type="Proteomes" id="UP001620262"/>
    </source>
</evidence>
<accession>A0ABW8KRA8</accession>
<keyword evidence="6 11" id="KW-0812">Transmembrane</keyword>
<dbReference type="RefSeq" id="WP_404674466.1">
    <property type="nucleotide sequence ID" value="NZ_JBJDOT010000001.1"/>
</dbReference>
<dbReference type="Proteomes" id="UP001620262">
    <property type="component" value="Unassembled WGS sequence"/>
</dbReference>
<gene>
    <name evidence="13" type="ORF">ACI2JU_00430</name>
</gene>
<evidence type="ECO:0000313" key="13">
    <source>
        <dbReference type="EMBL" id="MFK3862366.1"/>
    </source>
</evidence>
<keyword evidence="5" id="KW-0997">Cell inner membrane</keyword>
<evidence type="ECO:0000256" key="9">
    <source>
        <dbReference type="ARBA" id="ARBA00025772"/>
    </source>
</evidence>
<comment type="subcellular location">
    <subcellularLocation>
        <location evidence="1">Cell inner membrane</location>
        <topology evidence="1">Single-pass membrane protein</topology>
    </subcellularLocation>
</comment>
<evidence type="ECO:0000256" key="6">
    <source>
        <dbReference type="ARBA" id="ARBA00022692"/>
    </source>
</evidence>
<feature type="transmembrane region" description="Helical" evidence="11">
    <location>
        <begin position="12"/>
        <end position="34"/>
    </location>
</feature>
<name>A0ABW8KRA8_9GAMM</name>
<dbReference type="Pfam" id="PF12019">
    <property type="entry name" value="GspH"/>
    <property type="match status" value="1"/>
</dbReference>
<dbReference type="InterPro" id="IPR045584">
    <property type="entry name" value="Pilin-like"/>
</dbReference>
<evidence type="ECO:0000256" key="10">
    <source>
        <dbReference type="ARBA" id="ARBA00030775"/>
    </source>
</evidence>
<evidence type="ECO:0000256" key="7">
    <source>
        <dbReference type="ARBA" id="ARBA00022989"/>
    </source>
</evidence>
<evidence type="ECO:0000256" key="4">
    <source>
        <dbReference type="ARBA" id="ARBA00022481"/>
    </source>
</evidence>
<keyword evidence="8 11" id="KW-0472">Membrane</keyword>
<protein>
    <recommendedName>
        <fullName evidence="2">Type II secretion system protein H</fullName>
    </recommendedName>
    <alternativeName>
        <fullName evidence="10">General secretion pathway protein H</fullName>
    </alternativeName>
</protein>
<evidence type="ECO:0000256" key="11">
    <source>
        <dbReference type="SAM" id="Phobius"/>
    </source>
</evidence>
<dbReference type="InterPro" id="IPR022346">
    <property type="entry name" value="T2SS_GspH"/>
</dbReference>
<evidence type="ECO:0000259" key="12">
    <source>
        <dbReference type="Pfam" id="PF12019"/>
    </source>
</evidence>
<organism evidence="13 14">
    <name type="scientific">Pseudoalteromonas rhizosphaerae</name>
    <dbReference type="NCBI Taxonomy" id="2518973"/>
    <lineage>
        <taxon>Bacteria</taxon>
        <taxon>Pseudomonadati</taxon>
        <taxon>Pseudomonadota</taxon>
        <taxon>Gammaproteobacteria</taxon>
        <taxon>Alteromonadales</taxon>
        <taxon>Pseudoalteromonadaceae</taxon>
        <taxon>Pseudoalteromonas</taxon>
    </lineage>
</organism>
<evidence type="ECO:0000256" key="5">
    <source>
        <dbReference type="ARBA" id="ARBA00022519"/>
    </source>
</evidence>
<evidence type="ECO:0000256" key="2">
    <source>
        <dbReference type="ARBA" id="ARBA00021549"/>
    </source>
</evidence>
<proteinExistence type="inferred from homology"/>
<feature type="domain" description="General secretion pathway GspH" evidence="12">
    <location>
        <begin position="49"/>
        <end position="165"/>
    </location>
</feature>
<evidence type="ECO:0000256" key="8">
    <source>
        <dbReference type="ARBA" id="ARBA00023136"/>
    </source>
</evidence>
<comment type="caution">
    <text evidence="13">The sequence shown here is derived from an EMBL/GenBank/DDBJ whole genome shotgun (WGS) entry which is preliminary data.</text>
</comment>